<comment type="caution">
    <text evidence="19">The sequence shown here is derived from an EMBL/GenBank/DDBJ whole genome shotgun (WGS) entry which is preliminary data.</text>
</comment>
<evidence type="ECO:0000256" key="8">
    <source>
        <dbReference type="ARBA" id="ARBA00023004"/>
    </source>
</evidence>
<protein>
    <submittedName>
        <fullName evidence="19">TonB-dependent receptor</fullName>
    </submittedName>
</protein>
<evidence type="ECO:0000256" key="15">
    <source>
        <dbReference type="RuleBase" id="RU003357"/>
    </source>
</evidence>
<feature type="chain" id="PRO_5046664246" evidence="16">
    <location>
        <begin position="23"/>
        <end position="804"/>
    </location>
</feature>
<dbReference type="Pfam" id="PF00593">
    <property type="entry name" value="TonB_dep_Rec_b-barrel"/>
    <property type="match status" value="1"/>
</dbReference>
<dbReference type="Gene3D" id="2.60.40.1120">
    <property type="entry name" value="Carboxypeptidase-like, regulatory domain"/>
    <property type="match status" value="1"/>
</dbReference>
<accession>A0ABT4L271</accession>
<dbReference type="InterPro" id="IPR013784">
    <property type="entry name" value="Carb-bd-like_fold"/>
</dbReference>
<keyword evidence="5" id="KW-0410">Iron transport</keyword>
<dbReference type="PANTHER" id="PTHR32552">
    <property type="entry name" value="FERRICHROME IRON RECEPTOR-RELATED"/>
    <property type="match status" value="1"/>
</dbReference>
<dbReference type="Pfam" id="PF07715">
    <property type="entry name" value="Plug"/>
    <property type="match status" value="1"/>
</dbReference>
<reference evidence="19" key="1">
    <citation type="submission" date="2022-12" db="EMBL/GenBank/DDBJ databases">
        <title>Genome sequence of SJ11.</title>
        <authorList>
            <person name="Woo H."/>
        </authorList>
    </citation>
    <scope>NUCLEOTIDE SEQUENCE</scope>
    <source>
        <strain evidence="19">SJ11</strain>
    </source>
</reference>
<evidence type="ECO:0000259" key="18">
    <source>
        <dbReference type="Pfam" id="PF07715"/>
    </source>
</evidence>
<evidence type="ECO:0000256" key="4">
    <source>
        <dbReference type="ARBA" id="ARBA00022452"/>
    </source>
</evidence>
<evidence type="ECO:0000256" key="6">
    <source>
        <dbReference type="ARBA" id="ARBA00022692"/>
    </source>
</evidence>
<evidence type="ECO:0000256" key="2">
    <source>
        <dbReference type="ARBA" id="ARBA00009810"/>
    </source>
</evidence>
<dbReference type="InterPro" id="IPR010105">
    <property type="entry name" value="TonB_sidphr_rcpt"/>
</dbReference>
<keyword evidence="9" id="KW-0406">Ion transport</keyword>
<keyword evidence="4 14" id="KW-1134">Transmembrane beta strand</keyword>
<name>A0ABT4L271_9SPHI</name>
<keyword evidence="20" id="KW-1185">Reference proteome</keyword>
<dbReference type="PANTHER" id="PTHR32552:SF68">
    <property type="entry name" value="FERRICHROME OUTER MEMBRANE TRANSPORTER_PHAGE RECEPTOR"/>
    <property type="match status" value="1"/>
</dbReference>
<keyword evidence="3 14" id="KW-0813">Transport</keyword>
<keyword evidence="10 15" id="KW-0798">TonB box</keyword>
<dbReference type="NCBIfam" id="TIGR01783">
    <property type="entry name" value="TonB-siderophor"/>
    <property type="match status" value="1"/>
</dbReference>
<evidence type="ECO:0000256" key="7">
    <source>
        <dbReference type="ARBA" id="ARBA00022729"/>
    </source>
</evidence>
<dbReference type="InterPro" id="IPR010917">
    <property type="entry name" value="TonB_rcpt_CS"/>
</dbReference>
<keyword evidence="6 14" id="KW-0812">Transmembrane</keyword>
<dbReference type="SUPFAM" id="SSF56935">
    <property type="entry name" value="Porins"/>
    <property type="match status" value="1"/>
</dbReference>
<organism evidence="19 20">
    <name type="scientific">Pedobacter rhodius</name>
    <dbReference type="NCBI Taxonomy" id="3004098"/>
    <lineage>
        <taxon>Bacteria</taxon>
        <taxon>Pseudomonadati</taxon>
        <taxon>Bacteroidota</taxon>
        <taxon>Sphingobacteriia</taxon>
        <taxon>Sphingobacteriales</taxon>
        <taxon>Sphingobacteriaceae</taxon>
        <taxon>Pedobacter</taxon>
    </lineage>
</organism>
<evidence type="ECO:0000256" key="11">
    <source>
        <dbReference type="ARBA" id="ARBA00023136"/>
    </source>
</evidence>
<evidence type="ECO:0000256" key="10">
    <source>
        <dbReference type="ARBA" id="ARBA00023077"/>
    </source>
</evidence>
<feature type="domain" description="TonB-dependent receptor plug" evidence="18">
    <location>
        <begin position="138"/>
        <end position="231"/>
    </location>
</feature>
<keyword evidence="8" id="KW-0408">Iron</keyword>
<dbReference type="InterPro" id="IPR039426">
    <property type="entry name" value="TonB-dep_rcpt-like"/>
</dbReference>
<dbReference type="CDD" id="cd01347">
    <property type="entry name" value="ligand_gated_channel"/>
    <property type="match status" value="1"/>
</dbReference>
<evidence type="ECO:0000256" key="13">
    <source>
        <dbReference type="ARBA" id="ARBA00023237"/>
    </source>
</evidence>
<evidence type="ECO:0000256" key="9">
    <source>
        <dbReference type="ARBA" id="ARBA00023065"/>
    </source>
</evidence>
<dbReference type="EMBL" id="JAPWGL010000006">
    <property type="protein sequence ID" value="MCZ4225293.1"/>
    <property type="molecule type" value="Genomic_DNA"/>
</dbReference>
<feature type="domain" description="TonB-dependent receptor-like beta-barrel" evidence="17">
    <location>
        <begin position="314"/>
        <end position="776"/>
    </location>
</feature>
<dbReference type="InterPro" id="IPR000531">
    <property type="entry name" value="Beta-barrel_TonB"/>
</dbReference>
<keyword evidence="12 19" id="KW-0675">Receptor</keyword>
<proteinExistence type="inferred from homology"/>
<dbReference type="Gene3D" id="2.170.130.10">
    <property type="entry name" value="TonB-dependent receptor, plug domain"/>
    <property type="match status" value="1"/>
</dbReference>
<dbReference type="Gene3D" id="2.40.170.20">
    <property type="entry name" value="TonB-dependent receptor, beta-barrel domain"/>
    <property type="match status" value="1"/>
</dbReference>
<evidence type="ECO:0000256" key="16">
    <source>
        <dbReference type="SAM" id="SignalP"/>
    </source>
</evidence>
<sequence>MYKIRLFLFTILLSLSGINSFAQQSSTLKGKIITSDGAPAAFISIGLKGKGLGTTTDENGNYTIPKVKPGTYIIRVSAVGLKSEEKTINITAGETSIVDFSLVENADQLKEVNISSSKRNKFATKKSEYVAKLPLKNLENPQVYTTISRELMEEQMVTNFSDALKNTPGLDKLWTSTGRGGDGASYYNLRGFTTQVSVIDGIAGLTNGDLDPSNIETIEVIKGPSGTLYGGAITNFGGLVNIVTKKPLDTMGGSINYNTGSFGLNRLTADVYAPVNKDKNLLFRVNAAYNKQNSWQDAGFSNSTFIAPALEYRINEKLKLNLGAEFYNYEGTNPLMVFLNRSRQLIARTPDELNFDFGRSFTSNDLTIKTPTRNVHGQLTYKISDNWISQTNFSQSIRKSEGYYQYVMYLGATDDLLSRYINIQNSASTSADVQQNFIGDFKIAGLRNRMIIGLDYLNQKTDNSNSPYILFDNINSVNVPASYANISKAAVDAKIGAAASGYAKNSTISKVYSAYASDVLNVTDALSAMFSLRVDRFDNKGTYDQATNRTTGDYKQTAISPKFGLVYEVIKDQVSIFGNYMNGFRNVATVTQPLSDISGVFKPQQANQIEGGIKADLFHNKLNLTASYYNIDVKNMTRSESIVRNGTTYNITVQDGTQLSKGIEISLNANPVDGLNFVAGYSHNDSKMVKAAPSVEGRRPVSAGPEDMVNAWLSYTLTKGKLQGLGLGFGGNYNSENIITNSLATGVFTLPSYTVLNATAFYSKNRYRLGLKVDNLADVKYYKGWTTVEQQMPRSLVANISFKF</sequence>
<dbReference type="InterPro" id="IPR037066">
    <property type="entry name" value="Plug_dom_sf"/>
</dbReference>
<evidence type="ECO:0000256" key="14">
    <source>
        <dbReference type="PROSITE-ProRule" id="PRU01360"/>
    </source>
</evidence>
<keyword evidence="13 14" id="KW-0998">Cell outer membrane</keyword>
<feature type="signal peptide" evidence="16">
    <location>
        <begin position="1"/>
        <end position="22"/>
    </location>
</feature>
<dbReference type="Pfam" id="PF13715">
    <property type="entry name" value="CarbopepD_reg_2"/>
    <property type="match status" value="1"/>
</dbReference>
<dbReference type="InterPro" id="IPR012910">
    <property type="entry name" value="Plug_dom"/>
</dbReference>
<evidence type="ECO:0000256" key="12">
    <source>
        <dbReference type="ARBA" id="ARBA00023170"/>
    </source>
</evidence>
<dbReference type="SUPFAM" id="SSF49452">
    <property type="entry name" value="Starch-binding domain-like"/>
    <property type="match status" value="1"/>
</dbReference>
<dbReference type="PROSITE" id="PS52016">
    <property type="entry name" value="TONB_DEPENDENT_REC_3"/>
    <property type="match status" value="1"/>
</dbReference>
<evidence type="ECO:0000256" key="5">
    <source>
        <dbReference type="ARBA" id="ARBA00022496"/>
    </source>
</evidence>
<evidence type="ECO:0000256" key="3">
    <source>
        <dbReference type="ARBA" id="ARBA00022448"/>
    </source>
</evidence>
<evidence type="ECO:0000313" key="19">
    <source>
        <dbReference type="EMBL" id="MCZ4225293.1"/>
    </source>
</evidence>
<evidence type="ECO:0000259" key="17">
    <source>
        <dbReference type="Pfam" id="PF00593"/>
    </source>
</evidence>
<comment type="similarity">
    <text evidence="2 14 15">Belongs to the TonB-dependent receptor family.</text>
</comment>
<comment type="subcellular location">
    <subcellularLocation>
        <location evidence="1 14">Cell outer membrane</location>
        <topology evidence="1 14">Multi-pass membrane protein</topology>
    </subcellularLocation>
</comment>
<gene>
    <name evidence="19" type="ORF">O0931_18405</name>
</gene>
<dbReference type="RefSeq" id="WP_269416950.1">
    <property type="nucleotide sequence ID" value="NZ_JAPWGL010000006.1"/>
</dbReference>
<dbReference type="InterPro" id="IPR036942">
    <property type="entry name" value="Beta-barrel_TonB_sf"/>
</dbReference>
<dbReference type="Proteomes" id="UP001144341">
    <property type="component" value="Unassembled WGS sequence"/>
</dbReference>
<keyword evidence="7 16" id="KW-0732">Signal</keyword>
<keyword evidence="11 14" id="KW-0472">Membrane</keyword>
<dbReference type="PROSITE" id="PS01156">
    <property type="entry name" value="TONB_DEPENDENT_REC_2"/>
    <property type="match status" value="1"/>
</dbReference>
<evidence type="ECO:0000313" key="20">
    <source>
        <dbReference type="Proteomes" id="UP001144341"/>
    </source>
</evidence>
<evidence type="ECO:0000256" key="1">
    <source>
        <dbReference type="ARBA" id="ARBA00004571"/>
    </source>
</evidence>